<sequence>MTTRLRSVSTTKGIPVNYCSGFRSLDIASTSELGGVTREGFSLEVNAKDYGFQPTDTPRTDRS</sequence>
<dbReference type="GO" id="GO:0016757">
    <property type="term" value="F:glycosyltransferase activity"/>
    <property type="evidence" value="ECO:0007669"/>
    <property type="project" value="UniProtKB-KW"/>
</dbReference>
<proteinExistence type="predicted"/>
<evidence type="ECO:0000313" key="1">
    <source>
        <dbReference type="EMBL" id="MCI09852.1"/>
    </source>
</evidence>
<name>A0A392PDM6_9FABA</name>
<comment type="caution">
    <text evidence="1">The sequence shown here is derived from an EMBL/GenBank/DDBJ whole genome shotgun (WGS) entry which is preliminary data.</text>
</comment>
<dbReference type="EMBL" id="LXQA010074117">
    <property type="protein sequence ID" value="MCI09852.1"/>
    <property type="molecule type" value="Genomic_DNA"/>
</dbReference>
<keyword evidence="1" id="KW-0328">Glycosyltransferase</keyword>
<keyword evidence="2" id="KW-1185">Reference proteome</keyword>
<evidence type="ECO:0000313" key="2">
    <source>
        <dbReference type="Proteomes" id="UP000265520"/>
    </source>
</evidence>
<protein>
    <submittedName>
        <fullName evidence="1">Anthranilate phosphoribosyltransferase-like</fullName>
    </submittedName>
</protein>
<accession>A0A392PDM6</accession>
<feature type="non-terminal residue" evidence="1">
    <location>
        <position position="63"/>
    </location>
</feature>
<dbReference type="AlphaFoldDB" id="A0A392PDM6"/>
<dbReference type="Proteomes" id="UP000265520">
    <property type="component" value="Unassembled WGS sequence"/>
</dbReference>
<keyword evidence="1" id="KW-0808">Transferase</keyword>
<organism evidence="1 2">
    <name type="scientific">Trifolium medium</name>
    <dbReference type="NCBI Taxonomy" id="97028"/>
    <lineage>
        <taxon>Eukaryota</taxon>
        <taxon>Viridiplantae</taxon>
        <taxon>Streptophyta</taxon>
        <taxon>Embryophyta</taxon>
        <taxon>Tracheophyta</taxon>
        <taxon>Spermatophyta</taxon>
        <taxon>Magnoliopsida</taxon>
        <taxon>eudicotyledons</taxon>
        <taxon>Gunneridae</taxon>
        <taxon>Pentapetalae</taxon>
        <taxon>rosids</taxon>
        <taxon>fabids</taxon>
        <taxon>Fabales</taxon>
        <taxon>Fabaceae</taxon>
        <taxon>Papilionoideae</taxon>
        <taxon>50 kb inversion clade</taxon>
        <taxon>NPAAA clade</taxon>
        <taxon>Hologalegina</taxon>
        <taxon>IRL clade</taxon>
        <taxon>Trifolieae</taxon>
        <taxon>Trifolium</taxon>
    </lineage>
</organism>
<reference evidence="1 2" key="1">
    <citation type="journal article" date="2018" name="Front. Plant Sci.">
        <title>Red Clover (Trifolium pratense) and Zigzag Clover (T. medium) - A Picture of Genomic Similarities and Differences.</title>
        <authorList>
            <person name="Dluhosova J."/>
            <person name="Istvanek J."/>
            <person name="Nedelnik J."/>
            <person name="Repkova J."/>
        </authorList>
    </citation>
    <scope>NUCLEOTIDE SEQUENCE [LARGE SCALE GENOMIC DNA]</scope>
    <source>
        <strain evidence="2">cv. 10/8</strain>
        <tissue evidence="1">Leaf</tissue>
    </source>
</reference>